<evidence type="ECO:0000259" key="8">
    <source>
        <dbReference type="PROSITE" id="PS51208"/>
    </source>
</evidence>
<dbReference type="Pfam" id="PF00082">
    <property type="entry name" value="Peptidase_S8"/>
    <property type="match status" value="1"/>
</dbReference>
<keyword evidence="3 7" id="KW-0732">Signal</keyword>
<evidence type="ECO:0000256" key="6">
    <source>
        <dbReference type="PROSITE-ProRule" id="PRU01240"/>
    </source>
</evidence>
<dbReference type="Gene3D" id="2.40.128.130">
    <property type="entry name" value="Autotransporter beta-domain"/>
    <property type="match status" value="1"/>
</dbReference>
<evidence type="ECO:0000313" key="9">
    <source>
        <dbReference type="EMBL" id="EEO27834.2"/>
    </source>
</evidence>
<feature type="domain" description="Autotransporter" evidence="8">
    <location>
        <begin position="775"/>
        <end position="1059"/>
    </location>
</feature>
<dbReference type="PANTHER" id="PTHR43399:SF4">
    <property type="entry name" value="CELL WALL-ASSOCIATED PROTEASE"/>
    <property type="match status" value="1"/>
</dbReference>
<dbReference type="SUPFAM" id="SSF103515">
    <property type="entry name" value="Autotransporter"/>
    <property type="match status" value="1"/>
</dbReference>
<dbReference type="SUPFAM" id="SSF52743">
    <property type="entry name" value="Subtilisin-like"/>
    <property type="match status" value="1"/>
</dbReference>
<accession>C3X3P8</accession>
<dbReference type="InterPro" id="IPR000209">
    <property type="entry name" value="Peptidase_S8/S53_dom"/>
</dbReference>
<dbReference type="PROSITE" id="PS00137">
    <property type="entry name" value="SUBTILASE_HIS"/>
    <property type="match status" value="1"/>
</dbReference>
<dbReference type="CDD" id="cd04848">
    <property type="entry name" value="Peptidases_S8_Autotransporter_serine_protease_like"/>
    <property type="match status" value="1"/>
</dbReference>
<keyword evidence="4 6" id="KW-0378">Hydrolase</keyword>
<dbReference type="NCBIfam" id="TIGR02601">
    <property type="entry name" value="autotrns_rpt"/>
    <property type="match status" value="1"/>
</dbReference>
<dbReference type="InterPro" id="IPR011050">
    <property type="entry name" value="Pectin_lyase_fold/virulence"/>
</dbReference>
<dbReference type="EMBL" id="ACDP02000017">
    <property type="protein sequence ID" value="EEO27834.2"/>
    <property type="molecule type" value="Genomic_DNA"/>
</dbReference>
<dbReference type="RefSeq" id="WP_020995007.1">
    <property type="nucleotide sequence ID" value="NZ_CABMNL010000001.1"/>
</dbReference>
<dbReference type="SMART" id="SM00869">
    <property type="entry name" value="Autotransporter"/>
    <property type="match status" value="1"/>
</dbReference>
<dbReference type="PROSITE" id="PS00138">
    <property type="entry name" value="SUBTILASE_SER"/>
    <property type="match status" value="1"/>
</dbReference>
<dbReference type="GO" id="GO:0019867">
    <property type="term" value="C:outer membrane"/>
    <property type="evidence" value="ECO:0007669"/>
    <property type="project" value="InterPro"/>
</dbReference>
<evidence type="ECO:0000313" key="10">
    <source>
        <dbReference type="Proteomes" id="UP000003973"/>
    </source>
</evidence>
<dbReference type="InterPro" id="IPR036709">
    <property type="entry name" value="Autotransporte_beta_dom_sf"/>
</dbReference>
<dbReference type="SUPFAM" id="SSF51126">
    <property type="entry name" value="Pectin lyase-like"/>
    <property type="match status" value="1"/>
</dbReference>
<reference evidence="9" key="1">
    <citation type="submission" date="2011-10" db="EMBL/GenBank/DDBJ databases">
        <title>The Genome Sequence of Oxalobacter formigenes HOxBLS.</title>
        <authorList>
            <consortium name="The Broad Institute Genome Sequencing Platform"/>
            <person name="Earl A."/>
            <person name="Ward D."/>
            <person name="Feldgarden M."/>
            <person name="Gevers D."/>
            <person name="Allison M.J."/>
            <person name="Humphrey S."/>
            <person name="Young S.K."/>
            <person name="Zeng Q."/>
            <person name="Gargeya S."/>
            <person name="Fitzgerald M."/>
            <person name="Haas B."/>
            <person name="Abouelleil A."/>
            <person name="Alvarado L."/>
            <person name="Arachchi H.M."/>
            <person name="Berlin A."/>
            <person name="Brown A."/>
            <person name="Chapman S.B."/>
            <person name="Chen Z."/>
            <person name="Dunbar C."/>
            <person name="Freedman E."/>
            <person name="Gearin G."/>
            <person name="Goldberg J."/>
            <person name="Griggs A."/>
            <person name="Gujja S."/>
            <person name="Heiman D."/>
            <person name="Howarth C."/>
            <person name="Larson L."/>
            <person name="Lui A."/>
            <person name="MacDonald P.J.P."/>
            <person name="Montmayeur A."/>
            <person name="Murphy C."/>
            <person name="Neiman D."/>
            <person name="Pearson M."/>
            <person name="Priest M."/>
            <person name="Roberts A."/>
            <person name="Saif S."/>
            <person name="Shea T."/>
            <person name="Shenoy N."/>
            <person name="Sisk P."/>
            <person name="Stolte C."/>
            <person name="Sykes S."/>
            <person name="Wortman J."/>
            <person name="Nusbaum C."/>
            <person name="Birren B."/>
        </authorList>
    </citation>
    <scope>NUCLEOTIDE SEQUENCE [LARGE SCALE GENOMIC DNA]</scope>
    <source>
        <strain evidence="9">HOxBLS</strain>
    </source>
</reference>
<keyword evidence="5 6" id="KW-0720">Serine protease</keyword>
<comment type="caution">
    <text evidence="9">The sequence shown here is derived from an EMBL/GenBank/DDBJ whole genome shotgun (WGS) entry which is preliminary data.</text>
</comment>
<dbReference type="PRINTS" id="PR00723">
    <property type="entry name" value="SUBTILISIN"/>
</dbReference>
<dbReference type="PROSITE" id="PS51892">
    <property type="entry name" value="SUBTILASE"/>
    <property type="match status" value="1"/>
</dbReference>
<feature type="active site" description="Charge relay system" evidence="6">
    <location>
        <position position="103"/>
    </location>
</feature>
<dbReference type="InterPro" id="IPR022398">
    <property type="entry name" value="Peptidase_S8_His-AS"/>
</dbReference>
<comment type="similarity">
    <text evidence="1 6">Belongs to the peptidase S8 family.</text>
</comment>
<dbReference type="InterPro" id="IPR006315">
    <property type="entry name" value="OM_autotransptr_brl_dom"/>
</dbReference>
<dbReference type="Pfam" id="PF12951">
    <property type="entry name" value="PATR"/>
    <property type="match status" value="1"/>
</dbReference>
<dbReference type="eggNOG" id="COG1404">
    <property type="taxonomic scope" value="Bacteria"/>
</dbReference>
<evidence type="ECO:0000256" key="4">
    <source>
        <dbReference type="ARBA" id="ARBA00022801"/>
    </source>
</evidence>
<dbReference type="NCBIfam" id="TIGR01414">
    <property type="entry name" value="autotrans_barl"/>
    <property type="match status" value="1"/>
</dbReference>
<dbReference type="eggNOG" id="COG4625">
    <property type="taxonomic scope" value="Bacteria"/>
</dbReference>
<feature type="signal peptide" evidence="7">
    <location>
        <begin position="1"/>
        <end position="25"/>
    </location>
</feature>
<keyword evidence="2 6" id="KW-0645">Protease</keyword>
<evidence type="ECO:0000256" key="5">
    <source>
        <dbReference type="ARBA" id="ARBA00022825"/>
    </source>
</evidence>
<dbReference type="Pfam" id="PF03797">
    <property type="entry name" value="Autotransporter"/>
    <property type="match status" value="1"/>
</dbReference>
<dbReference type="Gene3D" id="3.40.50.200">
    <property type="entry name" value="Peptidase S8/S53 domain"/>
    <property type="match status" value="1"/>
</dbReference>
<feature type="active site" description="Charge relay system" evidence="6">
    <location>
        <position position="66"/>
    </location>
</feature>
<dbReference type="HOGENOM" id="CLU_005887_2_0_4"/>
<proteinExistence type="inferred from homology"/>
<sequence>MPVKTATTCLGAVLFCLALAGSVAAATPESFRTAEYERSGVLDVINAAEAYALGYTGAGVTVGVIDEAIRSDHPELAGKVAMAPAFIDGSGELFRPDWRQDTHGSHVGGIIAARRDGVGMHGVAFDAALWGGPFLTDSGEAILLDFDAYFAARPEVRIFNNSWGYLMWERYYDPVTSKDASREEVLEAIDPDLGALFDHALDYPESVIVFAASNEGRNSPIINALLPRYAGSALGNWISVGALDSEAITRDDQGELVLKEAAVPFFNNLAGGAELWTVMAPGSLIVSLDASDNGYMPDSGTSMAAPAVSATLALVQQAYPWMTGKQLADAVLTTANNRFRAPEYIVSMDDSETVYVRFIDQPNPGTPPDTEQVKEWVRKAFNQHPEAWVGYTLEDLYGMMDARPPVVEYLSREQVFGQGILDAGKAVRGIARLDANRMSAADVMDVPELGSGRRDALETFDTRGYFAEFSNDISERKWEDGYHHADLQTGGSDNGDALALDGREVGLRKTGAGTLVLSGENTYGGATLVDGGNLVVARRADGTGGVLEKSDVLVRGEGMLLGDGDIRQTLLNRGTVVPGWRGETLTVGTYRQDEAGTLLVAFDPQGGRGALEAAHADLAGSLLLAPRQQVFYPNALSLRLEKMVTATGSTTGGFGLVGVLNMSPTLEFRLGDHDMTGAYAVLDVGRAPDAYRRYAPDGNAASTGRALDYAVTVAQGDMRDLFSVLDFTAPDGSGVRHALKQLSPGAYGSVALASFDVQRTLSDMVMSGVFSGKRQADGNWHVFAQPYGARGNQHGRRGMDGYDASYAGLIGGAQRSTPDGLTVGWHVAGNDLSVHGETNGEAESEGVYLGVQGVYAPADWGGWHVFGTGRAGVENWKMERRIAFDGYARENTENWTGFSGTLRAGAGYEGDFGRFRAGPFAALDYAFASHPSLKEDGGMGTRLDLDAAAFHSLRFSLGGRLVTERTGLNEHLAWQGHFSAAWNHELLGRAGTIHASFAEAAGADFPYVVRTPCRDSVSLGAGVSFVTDRDMFFSVTAGSELSGRGGDTLYGHVNLGWTF</sequence>
<name>C3X3P8_9BURK</name>
<keyword evidence="10" id="KW-1185">Reference proteome</keyword>
<dbReference type="AlphaFoldDB" id="C3X3P8"/>
<gene>
    <name evidence="9" type="ORF">OFAG_00987</name>
</gene>
<feature type="active site" description="Charge relay system" evidence="6">
    <location>
        <position position="302"/>
    </location>
</feature>
<dbReference type="GO" id="GO:0006508">
    <property type="term" value="P:proteolysis"/>
    <property type="evidence" value="ECO:0007669"/>
    <property type="project" value="UniProtKB-KW"/>
</dbReference>
<dbReference type="InterPro" id="IPR015500">
    <property type="entry name" value="Peptidase_S8_subtilisin-rel"/>
</dbReference>
<dbReference type="InterPro" id="IPR036852">
    <property type="entry name" value="Peptidase_S8/S53_dom_sf"/>
</dbReference>
<organism evidence="9 10">
    <name type="scientific">Oxalobacter paraformigenes</name>
    <dbReference type="NCBI Taxonomy" id="556268"/>
    <lineage>
        <taxon>Bacteria</taxon>
        <taxon>Pseudomonadati</taxon>
        <taxon>Pseudomonadota</taxon>
        <taxon>Betaproteobacteria</taxon>
        <taxon>Burkholderiales</taxon>
        <taxon>Oxalobacteraceae</taxon>
        <taxon>Oxalobacter</taxon>
    </lineage>
</organism>
<protein>
    <submittedName>
        <fullName evidence="9">Autotransporter-associated beta strand</fullName>
    </submittedName>
</protein>
<evidence type="ECO:0000256" key="3">
    <source>
        <dbReference type="ARBA" id="ARBA00022729"/>
    </source>
</evidence>
<evidence type="ECO:0000256" key="1">
    <source>
        <dbReference type="ARBA" id="ARBA00011073"/>
    </source>
</evidence>
<dbReference type="PANTHER" id="PTHR43399">
    <property type="entry name" value="SUBTILISIN-RELATED"/>
    <property type="match status" value="1"/>
</dbReference>
<dbReference type="Proteomes" id="UP000003973">
    <property type="component" value="Unassembled WGS sequence"/>
</dbReference>
<dbReference type="InterPro" id="IPR023828">
    <property type="entry name" value="Peptidase_S8_Ser-AS"/>
</dbReference>
<feature type="chain" id="PRO_5002932760" evidence="7">
    <location>
        <begin position="26"/>
        <end position="1059"/>
    </location>
</feature>
<dbReference type="InterPro" id="IPR005546">
    <property type="entry name" value="Autotransporte_beta"/>
</dbReference>
<evidence type="ECO:0000256" key="2">
    <source>
        <dbReference type="ARBA" id="ARBA00022670"/>
    </source>
</evidence>
<evidence type="ECO:0000256" key="7">
    <source>
        <dbReference type="SAM" id="SignalP"/>
    </source>
</evidence>
<dbReference type="InterPro" id="IPR051048">
    <property type="entry name" value="Peptidase_S8/S53_subtilisin"/>
</dbReference>
<dbReference type="InterPro" id="IPR034061">
    <property type="entry name" value="Peptidases_S8_Autotransporter"/>
</dbReference>
<dbReference type="InterPro" id="IPR013425">
    <property type="entry name" value="Autotrns_rpt"/>
</dbReference>
<dbReference type="PROSITE" id="PS51208">
    <property type="entry name" value="AUTOTRANSPORTER"/>
    <property type="match status" value="1"/>
</dbReference>
<dbReference type="GO" id="GO:0004252">
    <property type="term" value="F:serine-type endopeptidase activity"/>
    <property type="evidence" value="ECO:0007669"/>
    <property type="project" value="UniProtKB-UniRule"/>
</dbReference>